<keyword evidence="1" id="KW-0175">Coiled coil</keyword>
<organism evidence="2 3">
    <name type="scientific">Puccinia graminis f. sp. tritici</name>
    <dbReference type="NCBI Taxonomy" id="56615"/>
    <lineage>
        <taxon>Eukaryota</taxon>
        <taxon>Fungi</taxon>
        <taxon>Dikarya</taxon>
        <taxon>Basidiomycota</taxon>
        <taxon>Pucciniomycotina</taxon>
        <taxon>Pucciniomycetes</taxon>
        <taxon>Pucciniales</taxon>
        <taxon>Pucciniaceae</taxon>
        <taxon>Puccinia</taxon>
    </lineage>
</organism>
<gene>
    <name evidence="2" type="ORF">PGT21_015640</name>
</gene>
<evidence type="ECO:0000313" key="3">
    <source>
        <dbReference type="Proteomes" id="UP000324748"/>
    </source>
</evidence>
<comment type="caution">
    <text evidence="2">The sequence shown here is derived from an EMBL/GenBank/DDBJ whole genome shotgun (WGS) entry which is preliminary data.</text>
</comment>
<evidence type="ECO:0000256" key="1">
    <source>
        <dbReference type="SAM" id="Coils"/>
    </source>
</evidence>
<dbReference type="Proteomes" id="UP000324748">
    <property type="component" value="Unassembled WGS sequence"/>
</dbReference>
<sequence length="348" mass="40810">MILGIKFWRMNMKLPFGFLGDQDTWVLKCYDFVVLIERSASRTKGHRSSLFIPFASEFLLDKQVQSGFFPAHQILNFLVISSRLVNQMRAVYQLASGLLFLSLCTIFKGNNAEPTLFLSKLVDKDAAADLEDVKQTVQKAKQQISDVGLQRHYQEDMNQLDRRVTMIDYLLHEKYDPHSVSKDLENKLFEEDRRLIAEGSWGTFEEHGAKVLTDLKQLLFLNPLSKLVSTDRRIHQFRKSIFFAIRLMIKHDLVENVQEHAIFKDRRILQQLLRCHLVENEWKPSSELPAYGTFLDGDKFWSLFFQQYSEKVLQEAEEKEKNRHLVRIQEDVKPKNMRSVSDYSKSEK</sequence>
<keyword evidence="3" id="KW-1185">Reference proteome</keyword>
<evidence type="ECO:0000313" key="2">
    <source>
        <dbReference type="EMBL" id="KAA1094271.1"/>
    </source>
</evidence>
<name>A0A5B0NYI1_PUCGR</name>
<feature type="coiled-coil region" evidence="1">
    <location>
        <begin position="123"/>
        <end position="150"/>
    </location>
</feature>
<dbReference type="OrthoDB" id="10294978at2759"/>
<protein>
    <submittedName>
        <fullName evidence="2">Uncharacterized protein</fullName>
    </submittedName>
</protein>
<dbReference type="AlphaFoldDB" id="A0A5B0NYI1"/>
<dbReference type="EMBL" id="VSWC01000079">
    <property type="protein sequence ID" value="KAA1094271.1"/>
    <property type="molecule type" value="Genomic_DNA"/>
</dbReference>
<accession>A0A5B0NYI1</accession>
<reference evidence="2 3" key="1">
    <citation type="submission" date="2019-05" db="EMBL/GenBank/DDBJ databases">
        <title>Emergence of the Ug99 lineage of the wheat stem rust pathogen through somatic hybridization.</title>
        <authorList>
            <person name="Li F."/>
            <person name="Upadhyaya N.M."/>
            <person name="Sperschneider J."/>
            <person name="Matny O."/>
            <person name="Nguyen-Phuc H."/>
            <person name="Mago R."/>
            <person name="Raley C."/>
            <person name="Miller M.E."/>
            <person name="Silverstein K.A.T."/>
            <person name="Henningsen E."/>
            <person name="Hirsch C.D."/>
            <person name="Visser B."/>
            <person name="Pretorius Z.A."/>
            <person name="Steffenson B.J."/>
            <person name="Schwessinger B."/>
            <person name="Dodds P.N."/>
            <person name="Figueroa M."/>
        </authorList>
    </citation>
    <scope>NUCLEOTIDE SEQUENCE [LARGE SCALE GENOMIC DNA]</scope>
    <source>
        <strain evidence="2">21-0</strain>
    </source>
</reference>
<proteinExistence type="predicted"/>